<keyword evidence="2 6" id="KW-0547">Nucleotide-binding</keyword>
<feature type="compositionally biased region" description="Low complexity" evidence="8">
    <location>
        <begin position="348"/>
        <end position="362"/>
    </location>
</feature>
<evidence type="ECO:0000256" key="8">
    <source>
        <dbReference type="SAM" id="MobiDB-lite"/>
    </source>
</evidence>
<accession>A0AAV2T1R0</accession>
<dbReference type="GO" id="GO:0046872">
    <property type="term" value="F:metal ion binding"/>
    <property type="evidence" value="ECO:0007669"/>
    <property type="project" value="UniProtKB-KW"/>
</dbReference>
<name>A0AAV2T1R0_CALDB</name>
<dbReference type="Gene3D" id="1.10.400.10">
    <property type="entry name" value="GI Alpha 1, domain 2-like"/>
    <property type="match status" value="1"/>
</dbReference>
<keyword evidence="4" id="KW-0807">Transducer</keyword>
<evidence type="ECO:0000256" key="1">
    <source>
        <dbReference type="ARBA" id="ARBA00011356"/>
    </source>
</evidence>
<keyword evidence="7" id="KW-0460">Magnesium</keyword>
<keyword evidence="3 6" id="KW-0342">GTP-binding</keyword>
<dbReference type="PANTHER" id="PTHR10218:SF212">
    <property type="entry name" value="G PROTEIN ALPHA S SUBUNIT"/>
    <property type="match status" value="1"/>
</dbReference>
<evidence type="ECO:0000256" key="3">
    <source>
        <dbReference type="ARBA" id="ARBA00023134"/>
    </source>
</evidence>
<dbReference type="GO" id="GO:0001664">
    <property type="term" value="F:G protein-coupled receptor binding"/>
    <property type="evidence" value="ECO:0007669"/>
    <property type="project" value="TreeGrafter"/>
</dbReference>
<dbReference type="SMART" id="SM00275">
    <property type="entry name" value="G_alpha"/>
    <property type="match status" value="1"/>
</dbReference>
<reference evidence="9" key="1">
    <citation type="submission" date="2024-06" db="EMBL/GenBank/DDBJ databases">
        <authorList>
            <person name="Liu X."/>
            <person name="Lenzi L."/>
            <person name="Haldenby T S."/>
            <person name="Uol C."/>
        </authorList>
    </citation>
    <scope>NUCLEOTIDE SEQUENCE</scope>
</reference>
<dbReference type="SUPFAM" id="SSF52540">
    <property type="entry name" value="P-loop containing nucleoside triphosphate hydrolases"/>
    <property type="match status" value="1"/>
</dbReference>
<dbReference type="GO" id="GO:0005737">
    <property type="term" value="C:cytoplasm"/>
    <property type="evidence" value="ECO:0007669"/>
    <property type="project" value="TreeGrafter"/>
</dbReference>
<dbReference type="SUPFAM" id="SSF47895">
    <property type="entry name" value="Transducin (alpha subunit), insertion domain"/>
    <property type="match status" value="1"/>
</dbReference>
<dbReference type="GO" id="GO:0005834">
    <property type="term" value="C:heterotrimeric G-protein complex"/>
    <property type="evidence" value="ECO:0007669"/>
    <property type="project" value="TreeGrafter"/>
</dbReference>
<dbReference type="Gene3D" id="3.40.50.300">
    <property type="entry name" value="P-loop containing nucleotide triphosphate hydrolases"/>
    <property type="match status" value="2"/>
</dbReference>
<dbReference type="AlphaFoldDB" id="A0AAV2T1R0"/>
<feature type="binding site" evidence="6">
    <location>
        <begin position="213"/>
        <end position="217"/>
    </location>
    <ligand>
        <name>GTP</name>
        <dbReference type="ChEBI" id="CHEBI:37565"/>
    </ligand>
</feature>
<evidence type="ECO:0000256" key="6">
    <source>
        <dbReference type="PIRSR" id="PIRSR601019-1"/>
    </source>
</evidence>
<evidence type="ECO:0000313" key="10">
    <source>
        <dbReference type="Proteomes" id="UP001497525"/>
    </source>
</evidence>
<protein>
    <recommendedName>
        <fullName evidence="5">Adenylate cyclase-stimulating G alpha protein</fullName>
    </recommendedName>
</protein>
<sequence length="490" mass="56659">MEVFSSEKRRRHDYFLKLIQRRNSQVKNVHRIILIGTGESGKSTFVKQMKLLSSYNQTFPDKYKERFTPEIQRNLVQSLASILTYMEQEKIRFTGDTQVLNKAKSRIYEIKTEIDRVPDSITRYAGSPDPQKRKEFYDTCSVLWNDVAVKETQTKGNEFQLIDCAQYFLDKIDEVRDPNYKPSDDDVLQSRTKTLGIHTESIIFNNVHFELVDVGGQREQRAKWIEAMSDGVTAVIFLTDVSAYDMMLAEDHTVNRLRESINLLGQVWTKSPLRDKSIILFLNKQDKLEKKVREGRTQLETYFPEYASGRVIFIIELLRELQAAKNGRTKKESEVWDKYFSYFLPAAGGSRKVSSSSGRGSVQPEDPKNAKGAQVLNEYGQIQNVVAKVFSENLVDSWPLEGQNDEELAKTLMAKEDFFAFQRRLNSIPFYEVVSITEFIQRLFVSKCEQSSVRHVYPFPTTAIDRRNVDRVFESCKDILQGKALTDLMV</sequence>
<evidence type="ECO:0000256" key="2">
    <source>
        <dbReference type="ARBA" id="ARBA00022741"/>
    </source>
</evidence>
<evidence type="ECO:0000256" key="7">
    <source>
        <dbReference type="PIRSR" id="PIRSR601019-2"/>
    </source>
</evidence>
<gene>
    <name evidence="9" type="ORF">CDAUBV1_LOCUS3774</name>
</gene>
<organism evidence="9 10">
    <name type="scientific">Calicophoron daubneyi</name>
    <name type="common">Rumen fluke</name>
    <name type="synonym">Paramphistomum daubneyi</name>
    <dbReference type="NCBI Taxonomy" id="300641"/>
    <lineage>
        <taxon>Eukaryota</taxon>
        <taxon>Metazoa</taxon>
        <taxon>Spiralia</taxon>
        <taxon>Lophotrochozoa</taxon>
        <taxon>Platyhelminthes</taxon>
        <taxon>Trematoda</taxon>
        <taxon>Digenea</taxon>
        <taxon>Plagiorchiida</taxon>
        <taxon>Pronocephalata</taxon>
        <taxon>Paramphistomoidea</taxon>
        <taxon>Paramphistomidae</taxon>
        <taxon>Calicophoron</taxon>
    </lineage>
</organism>
<dbReference type="EMBL" id="CAXLJL010000090">
    <property type="protein sequence ID" value="CAL5131352.1"/>
    <property type="molecule type" value="Genomic_DNA"/>
</dbReference>
<dbReference type="GO" id="GO:0031683">
    <property type="term" value="F:G-protein beta/gamma-subunit complex binding"/>
    <property type="evidence" value="ECO:0007669"/>
    <property type="project" value="InterPro"/>
</dbReference>
<proteinExistence type="predicted"/>
<dbReference type="InterPro" id="IPR011025">
    <property type="entry name" value="GproteinA_insert"/>
</dbReference>
<dbReference type="InterPro" id="IPR001019">
    <property type="entry name" value="Gprotein_alpha_su"/>
</dbReference>
<evidence type="ECO:0000256" key="5">
    <source>
        <dbReference type="ARBA" id="ARBA00042247"/>
    </source>
</evidence>
<evidence type="ECO:0000256" key="4">
    <source>
        <dbReference type="ARBA" id="ARBA00023224"/>
    </source>
</evidence>
<comment type="subunit">
    <text evidence="1">G proteins are composed of 3 units; alpha, beta and gamma. The alpha chain contains the guanine nucleotide binding site.</text>
</comment>
<evidence type="ECO:0000313" key="9">
    <source>
        <dbReference type="EMBL" id="CAL5131352.1"/>
    </source>
</evidence>
<dbReference type="PANTHER" id="PTHR10218">
    <property type="entry name" value="GTP-BINDING PROTEIN ALPHA SUBUNIT"/>
    <property type="match status" value="1"/>
</dbReference>
<dbReference type="GO" id="GO:0003924">
    <property type="term" value="F:GTPase activity"/>
    <property type="evidence" value="ECO:0007669"/>
    <property type="project" value="InterPro"/>
</dbReference>
<keyword evidence="7" id="KW-0479">Metal-binding</keyword>
<feature type="region of interest" description="Disordered" evidence="8">
    <location>
        <begin position="348"/>
        <end position="370"/>
    </location>
</feature>
<feature type="binding site" evidence="6">
    <location>
        <begin position="39"/>
        <end position="44"/>
    </location>
    <ligand>
        <name>GTP</name>
        <dbReference type="ChEBI" id="CHEBI:37565"/>
    </ligand>
</feature>
<dbReference type="Proteomes" id="UP001497525">
    <property type="component" value="Unassembled WGS sequence"/>
</dbReference>
<dbReference type="GO" id="GO:0007191">
    <property type="term" value="P:adenylate cyclase-activating dopamine receptor signaling pathway"/>
    <property type="evidence" value="ECO:0007669"/>
    <property type="project" value="TreeGrafter"/>
</dbReference>
<dbReference type="GO" id="GO:0005525">
    <property type="term" value="F:GTP binding"/>
    <property type="evidence" value="ECO:0007669"/>
    <property type="project" value="UniProtKB-KW"/>
</dbReference>
<dbReference type="InterPro" id="IPR027417">
    <property type="entry name" value="P-loop_NTPase"/>
</dbReference>
<dbReference type="Pfam" id="PF00503">
    <property type="entry name" value="G-alpha"/>
    <property type="match status" value="1"/>
</dbReference>
<feature type="binding site" evidence="6">
    <location>
        <begin position="188"/>
        <end position="194"/>
    </location>
    <ligand>
        <name>GTP</name>
        <dbReference type="ChEBI" id="CHEBI:37565"/>
    </ligand>
</feature>
<dbReference type="PRINTS" id="PR00318">
    <property type="entry name" value="GPROTEINA"/>
</dbReference>
<feature type="binding site" evidence="6">
    <location>
        <begin position="283"/>
        <end position="286"/>
    </location>
    <ligand>
        <name>GTP</name>
        <dbReference type="ChEBI" id="CHEBI:37565"/>
    </ligand>
</feature>
<dbReference type="FunFam" id="3.40.50.300:FF:000720">
    <property type="entry name" value="Guanine nucleotide-binding protein G(k) subunit alpha"/>
    <property type="match status" value="1"/>
</dbReference>
<dbReference type="PROSITE" id="PS51882">
    <property type="entry name" value="G_ALPHA"/>
    <property type="match status" value="1"/>
</dbReference>
<feature type="binding site" evidence="7">
    <location>
        <position position="43"/>
    </location>
    <ligand>
        <name>Mg(2+)</name>
        <dbReference type="ChEBI" id="CHEBI:18420"/>
    </ligand>
</feature>
<dbReference type="CDD" id="cd00066">
    <property type="entry name" value="G-alpha"/>
    <property type="match status" value="1"/>
</dbReference>
<comment type="caution">
    <text evidence="9">The sequence shown here is derived from an EMBL/GenBank/DDBJ whole genome shotgun (WGS) entry which is preliminary data.</text>
</comment>
<feature type="binding site" evidence="7">
    <location>
        <position position="194"/>
    </location>
    <ligand>
        <name>Mg(2+)</name>
        <dbReference type="ChEBI" id="CHEBI:18420"/>
    </ligand>
</feature>